<reference evidence="7" key="1">
    <citation type="submission" date="2018-05" db="EMBL/GenBank/DDBJ databases">
        <authorList>
            <person name="Lanie J.A."/>
            <person name="Ng W.-L."/>
            <person name="Kazmierczak K.M."/>
            <person name="Andrzejewski T.M."/>
            <person name="Davidsen T.M."/>
            <person name="Wayne K.J."/>
            <person name="Tettelin H."/>
            <person name="Glass J.I."/>
            <person name="Rusch D."/>
            <person name="Podicherti R."/>
            <person name="Tsui H.-C.T."/>
            <person name="Winkler M.E."/>
        </authorList>
    </citation>
    <scope>NUCLEOTIDE SEQUENCE</scope>
</reference>
<keyword evidence="5" id="KW-0456">Lyase</keyword>
<dbReference type="Pfam" id="PF02618">
    <property type="entry name" value="YceG"/>
    <property type="match status" value="1"/>
</dbReference>
<evidence type="ECO:0000256" key="2">
    <source>
        <dbReference type="ARBA" id="ARBA00022692"/>
    </source>
</evidence>
<sequence>GIDAPSLEGFLFPDTYILIRTYTEEDIVKIMVNQFKYHMKQVQKDAGVNFNIREITTLASIIQGEAMFADEMATISSVYHNRLKQQMLLQADPTIQYILPGRSRRLYNKDLKIDNPYNTYKYKGLPPGPINNPGQAALAAAANPVDSGYLYFVANGEGRHVFSRTNEEHNQAKLELKRKRKQKRKI</sequence>
<keyword evidence="3" id="KW-1133">Transmembrane helix</keyword>
<keyword evidence="2" id="KW-0812">Transmembrane</keyword>
<accession>A0A383BB90</accession>
<keyword evidence="6" id="KW-0961">Cell wall biogenesis/degradation</keyword>
<evidence type="ECO:0000256" key="3">
    <source>
        <dbReference type="ARBA" id="ARBA00022989"/>
    </source>
</evidence>
<protein>
    <recommendedName>
        <fullName evidence="8">Endolytic transglycosylase MltG</fullName>
    </recommendedName>
</protein>
<feature type="non-terminal residue" evidence="7">
    <location>
        <position position="1"/>
    </location>
</feature>
<dbReference type="InterPro" id="IPR003770">
    <property type="entry name" value="MLTG-like"/>
</dbReference>
<keyword evidence="4" id="KW-0472">Membrane</keyword>
<dbReference type="AlphaFoldDB" id="A0A383BB90"/>
<evidence type="ECO:0000256" key="1">
    <source>
        <dbReference type="ARBA" id="ARBA00022475"/>
    </source>
</evidence>
<evidence type="ECO:0000256" key="5">
    <source>
        <dbReference type="ARBA" id="ARBA00023239"/>
    </source>
</evidence>
<dbReference type="PANTHER" id="PTHR30518">
    <property type="entry name" value="ENDOLYTIC MUREIN TRANSGLYCOSYLASE"/>
    <property type="match status" value="1"/>
</dbReference>
<organism evidence="7">
    <name type="scientific">marine metagenome</name>
    <dbReference type="NCBI Taxonomy" id="408172"/>
    <lineage>
        <taxon>unclassified sequences</taxon>
        <taxon>metagenomes</taxon>
        <taxon>ecological metagenomes</taxon>
    </lineage>
</organism>
<evidence type="ECO:0000256" key="4">
    <source>
        <dbReference type="ARBA" id="ARBA00023136"/>
    </source>
</evidence>
<dbReference type="GO" id="GO:0071555">
    <property type="term" value="P:cell wall organization"/>
    <property type="evidence" value="ECO:0007669"/>
    <property type="project" value="UniProtKB-KW"/>
</dbReference>
<evidence type="ECO:0008006" key="8">
    <source>
        <dbReference type="Google" id="ProtNLM"/>
    </source>
</evidence>
<dbReference type="Gene3D" id="3.30.160.60">
    <property type="entry name" value="Classic Zinc Finger"/>
    <property type="match status" value="1"/>
</dbReference>
<dbReference type="PANTHER" id="PTHR30518:SF2">
    <property type="entry name" value="ENDOLYTIC MUREIN TRANSGLYCOSYLASE"/>
    <property type="match status" value="1"/>
</dbReference>
<keyword evidence="1" id="KW-1003">Cell membrane</keyword>
<evidence type="ECO:0000313" key="7">
    <source>
        <dbReference type="EMBL" id="SVE17101.1"/>
    </source>
</evidence>
<dbReference type="NCBIfam" id="TIGR00247">
    <property type="entry name" value="endolytic transglycosylase MltG"/>
    <property type="match status" value="1"/>
</dbReference>
<dbReference type="GO" id="GO:0016829">
    <property type="term" value="F:lyase activity"/>
    <property type="evidence" value="ECO:0007669"/>
    <property type="project" value="UniProtKB-KW"/>
</dbReference>
<name>A0A383BB90_9ZZZZ</name>
<proteinExistence type="predicted"/>
<dbReference type="EMBL" id="UINC01198922">
    <property type="protein sequence ID" value="SVE17101.1"/>
    <property type="molecule type" value="Genomic_DNA"/>
</dbReference>
<evidence type="ECO:0000256" key="6">
    <source>
        <dbReference type="ARBA" id="ARBA00023316"/>
    </source>
</evidence>
<gene>
    <name evidence="7" type="ORF">METZ01_LOCUS469955</name>
</gene>